<feature type="region of interest" description="Disordered" evidence="2">
    <location>
        <begin position="320"/>
        <end position="389"/>
    </location>
</feature>
<comment type="similarity">
    <text evidence="1">Belongs to the WAPL family.</text>
</comment>
<accession>A0A9W8X2N1</accession>
<dbReference type="OrthoDB" id="78088at2759"/>
<comment type="caution">
    <text evidence="4">The sequence shown here is derived from an EMBL/GenBank/DDBJ whole genome shotgun (WGS) entry which is preliminary data.</text>
</comment>
<evidence type="ECO:0000259" key="3">
    <source>
        <dbReference type="Pfam" id="PF07814"/>
    </source>
</evidence>
<feature type="compositionally biased region" description="Polar residues" evidence="2">
    <location>
        <begin position="533"/>
        <end position="545"/>
    </location>
</feature>
<feature type="compositionally biased region" description="Low complexity" evidence="2">
    <location>
        <begin position="171"/>
        <end position="187"/>
    </location>
</feature>
<dbReference type="EMBL" id="JAPEUV010000022">
    <property type="protein sequence ID" value="KAJ4339538.1"/>
    <property type="molecule type" value="Genomic_DNA"/>
</dbReference>
<feature type="compositionally biased region" description="Basic and acidic residues" evidence="2">
    <location>
        <begin position="141"/>
        <end position="167"/>
    </location>
</feature>
<dbReference type="InterPro" id="IPR022771">
    <property type="entry name" value="WAPL_C"/>
</dbReference>
<evidence type="ECO:0000256" key="2">
    <source>
        <dbReference type="SAM" id="MobiDB-lite"/>
    </source>
</evidence>
<feature type="domain" description="Wings apart-like protein C-terminal" evidence="3">
    <location>
        <begin position="633"/>
        <end position="964"/>
    </location>
</feature>
<feature type="compositionally biased region" description="Acidic residues" evidence="2">
    <location>
        <begin position="516"/>
        <end position="530"/>
    </location>
</feature>
<dbReference type="PANTHER" id="PTHR22100">
    <property type="entry name" value="WINGS APART-LIKE PROTEIN HOMOLOG"/>
    <property type="match status" value="1"/>
</dbReference>
<name>A0A9W8X2N1_9PLEO</name>
<evidence type="ECO:0000313" key="5">
    <source>
        <dbReference type="Proteomes" id="UP001140562"/>
    </source>
</evidence>
<feature type="region of interest" description="Disordered" evidence="2">
    <location>
        <begin position="489"/>
        <end position="545"/>
    </location>
</feature>
<feature type="region of interest" description="Disordered" evidence="2">
    <location>
        <begin position="1"/>
        <end position="288"/>
    </location>
</feature>
<feature type="compositionally biased region" description="Polar residues" evidence="2">
    <location>
        <begin position="188"/>
        <end position="206"/>
    </location>
</feature>
<organism evidence="4 5">
    <name type="scientific">Didymella glomerata</name>
    <dbReference type="NCBI Taxonomy" id="749621"/>
    <lineage>
        <taxon>Eukaryota</taxon>
        <taxon>Fungi</taxon>
        <taxon>Dikarya</taxon>
        <taxon>Ascomycota</taxon>
        <taxon>Pezizomycotina</taxon>
        <taxon>Dothideomycetes</taxon>
        <taxon>Pleosporomycetidae</taxon>
        <taxon>Pleosporales</taxon>
        <taxon>Pleosporineae</taxon>
        <taxon>Didymellaceae</taxon>
        <taxon>Didymella</taxon>
    </lineage>
</organism>
<dbReference type="Gene3D" id="1.25.10.10">
    <property type="entry name" value="Leucine-rich Repeat Variant"/>
    <property type="match status" value="1"/>
</dbReference>
<dbReference type="InterPro" id="IPR039874">
    <property type="entry name" value="WAPL"/>
</dbReference>
<feature type="compositionally biased region" description="Low complexity" evidence="2">
    <location>
        <begin position="227"/>
        <end position="238"/>
    </location>
</feature>
<sequence>MASFMSSTFTTGERRKKVITYGKLSRLPPPRTSLLDEDAPSPERPHKHSALSSEPPAGLGGFAKSARPSAHARAATASPDVFDVPSDDEFGVSSTPPAKRPVVQRSKTEGASRVNIAKKAANVAERTSAPAPRPQKSAIAKPEEVKAKAEQEQIRPQRPTQEKESQARIRSANTTLQATASQSTTGQKQVSGSGQRLQRSNTSRATTPGIVPQAISKPPATQTTSSTVLKKAAKVVTKQPASLDVFDVPSEDEAASLPIPAAPRQTPRPLSRIIAKQPEPGKAFSLDTKRKASELGNLQNRKRKGSVSLATVPASAAEAKQQAAKVQRESKILKRPAGTSPVHDSAKAPVSRPAHQPVISESVTNKPKRARTRTVPVVSQPAIAKGQSSPAVLHKMLPLERVTKSTYEDASEVPASDDTMYDIPDPVTTPVRRAPLRRTTSSTPGSVTPRQKDLFSTLLGGTSAPKTPASALAALQLTDKKPRSLLGALARSKSDVSHSSQSRKTRLIATLKDDDTSSEDEDSSSDDEADSTIVASSGVDNNKTPVQPKRMVVEQASNEVFMNEKTAGDSQTSQTSAGVTTRPKLTYATQRSYLQEANPEDEFMMSMDMEETWKMDSQTVSTDDEDGSTSQPRTHHELKKYGQNTMFSWDMEESIREISDGSNRSGRRSAMMDLCTKMADAGFVSQLLDSGFMHKLLENIAAPTDPIFDFIAAASVLFVLQTKPTFAAVDQIHQSGIMTTLISLVDKEVDISRVARDRKSNMSKIAQESLADFRALVSTAKTWSSSMPEKLSPQIVALKTIELLVQSLRESGSTEALLTPTDVFQVVAVTLSPSSRIKATTSSSHDCAVLDLTISILETVSIADQGYSTWPAKTLQQLSEVISIFFESDGLTRAVEAMKLCMNLTNNKPKACQPFSTRAFVQPLLHSLVESFKLLNTGSLDKKGQDALTLNMGAMINLAELNDQARLNAVGDTTFVEELVKTYVVGSERAAQATSFEESEVGIKINFLGVLLGMLCLNTTVRSKIRALLPNQQLYLLLDNMRVFARIHETVDERTAKRFESPEGQEALNNYYVRIMHVVKKLEGAKA</sequence>
<proteinExistence type="inferred from homology"/>
<dbReference type="AlphaFoldDB" id="A0A9W8X2N1"/>
<feature type="compositionally biased region" description="Polar residues" evidence="2">
    <location>
        <begin position="438"/>
        <end position="449"/>
    </location>
</feature>
<evidence type="ECO:0000313" key="4">
    <source>
        <dbReference type="EMBL" id="KAJ4339538.1"/>
    </source>
</evidence>
<dbReference type="Pfam" id="PF07814">
    <property type="entry name" value="WAPL"/>
    <property type="match status" value="1"/>
</dbReference>
<dbReference type="PANTHER" id="PTHR22100:SF13">
    <property type="entry name" value="WINGS APART-LIKE PROTEIN HOMOLOG"/>
    <property type="match status" value="1"/>
</dbReference>
<dbReference type="Proteomes" id="UP001140562">
    <property type="component" value="Unassembled WGS sequence"/>
</dbReference>
<protein>
    <recommendedName>
        <fullName evidence="3">Wings apart-like protein C-terminal domain-containing protein</fullName>
    </recommendedName>
</protein>
<feature type="compositionally biased region" description="Low complexity" evidence="2">
    <location>
        <begin position="63"/>
        <end position="79"/>
    </location>
</feature>
<feature type="region of interest" description="Disordered" evidence="2">
    <location>
        <begin position="405"/>
        <end position="452"/>
    </location>
</feature>
<reference evidence="4" key="1">
    <citation type="submission" date="2022-10" db="EMBL/GenBank/DDBJ databases">
        <title>Tapping the CABI collections for fungal endophytes: first genome assemblies for Collariella, Neodidymelliopsis, Ascochyta clinopodiicola, Didymella pomorum, Didymosphaeria variabile, Neocosmospora piperis and Neocucurbitaria cava.</title>
        <authorList>
            <person name="Hill R."/>
        </authorList>
    </citation>
    <scope>NUCLEOTIDE SEQUENCE</scope>
    <source>
        <strain evidence="4">IMI 360193</strain>
    </source>
</reference>
<evidence type="ECO:0000256" key="1">
    <source>
        <dbReference type="ARBA" id="ARBA00006854"/>
    </source>
</evidence>
<dbReference type="InterPro" id="IPR011989">
    <property type="entry name" value="ARM-like"/>
</dbReference>
<gene>
    <name evidence="4" type="ORF">N0V87_003236</name>
</gene>
<feature type="compositionally biased region" description="Polar residues" evidence="2">
    <location>
        <begin position="1"/>
        <end position="11"/>
    </location>
</feature>
<keyword evidence="5" id="KW-1185">Reference proteome</keyword>